<dbReference type="PANTHER" id="PTHR35801">
    <property type="entry name" value="PHOSPHOSERINE PHOSPHATASE RSBX"/>
    <property type="match status" value="1"/>
</dbReference>
<comment type="caution">
    <text evidence="2">The sequence shown here is derived from an EMBL/GenBank/DDBJ whole genome shotgun (WGS) entry which is preliminary data.</text>
</comment>
<dbReference type="HOGENOM" id="CLU_112038_0_0_7"/>
<gene>
    <name evidence="2" type="ORF">ETSY1_19280</name>
</gene>
<sequence length="198" mass="21366">MQVGMAVRALNDDPHCGDVCRYWRQGHTMTLCIADGLGHGLYAERAAQAAVDYVGRHLTAPLEDIFAGCDQALHRTRGVAMGLAIVDEAAEALSYAGIGNPRAIVVGKRIFRLRNDYGVVGSGYRALSTETVSFRPGDLVILATDGVAETVDVSAYSLAERSNVQDLANRILRDWRRETDDAAVLVGRREGGHRGSVV</sequence>
<evidence type="ECO:0000313" key="3">
    <source>
        <dbReference type="Proteomes" id="UP000019141"/>
    </source>
</evidence>
<evidence type="ECO:0000259" key="1">
    <source>
        <dbReference type="SMART" id="SM00331"/>
    </source>
</evidence>
<evidence type="ECO:0000313" key="2">
    <source>
        <dbReference type="EMBL" id="ETW98316.1"/>
    </source>
</evidence>
<dbReference type="InterPro" id="IPR036457">
    <property type="entry name" value="PPM-type-like_dom_sf"/>
</dbReference>
<name>W4LLV9_ENTF1</name>
<feature type="domain" description="PPM-type phosphatase" evidence="1">
    <location>
        <begin position="2"/>
        <end position="189"/>
    </location>
</feature>
<accession>W4LLV9</accession>
<proteinExistence type="predicted"/>
<dbReference type="Pfam" id="PF07228">
    <property type="entry name" value="SpoIIE"/>
    <property type="match status" value="1"/>
</dbReference>
<dbReference type="Gene3D" id="3.60.40.10">
    <property type="entry name" value="PPM-type phosphatase domain"/>
    <property type="match status" value="1"/>
</dbReference>
<dbReference type="PANTHER" id="PTHR35801:SF1">
    <property type="entry name" value="PHOSPHOSERINE PHOSPHATASE RSBX"/>
    <property type="match status" value="1"/>
</dbReference>
<protein>
    <recommendedName>
        <fullName evidence="1">PPM-type phosphatase domain-containing protein</fullName>
    </recommendedName>
</protein>
<dbReference type="SUPFAM" id="SSF81606">
    <property type="entry name" value="PP2C-like"/>
    <property type="match status" value="1"/>
</dbReference>
<dbReference type="Proteomes" id="UP000019141">
    <property type="component" value="Unassembled WGS sequence"/>
</dbReference>
<keyword evidence="3" id="KW-1185">Reference proteome</keyword>
<dbReference type="InterPro" id="IPR039248">
    <property type="entry name" value="Ptase_RsbX"/>
</dbReference>
<reference evidence="2 3" key="1">
    <citation type="journal article" date="2014" name="Nature">
        <title>An environmental bacterial taxon with a large and distinct metabolic repertoire.</title>
        <authorList>
            <person name="Wilson M.C."/>
            <person name="Mori T."/>
            <person name="Ruckert C."/>
            <person name="Uria A.R."/>
            <person name="Helf M.J."/>
            <person name="Takada K."/>
            <person name="Gernert C."/>
            <person name="Steffens U.A."/>
            <person name="Heycke N."/>
            <person name="Schmitt S."/>
            <person name="Rinke C."/>
            <person name="Helfrich E.J."/>
            <person name="Brachmann A.O."/>
            <person name="Gurgui C."/>
            <person name="Wakimoto T."/>
            <person name="Kracht M."/>
            <person name="Crusemann M."/>
            <person name="Hentschel U."/>
            <person name="Abe I."/>
            <person name="Matsunaga S."/>
            <person name="Kalinowski J."/>
            <person name="Takeyama H."/>
            <person name="Piel J."/>
        </authorList>
    </citation>
    <scope>NUCLEOTIDE SEQUENCE [LARGE SCALE GENOMIC DNA]</scope>
    <source>
        <strain evidence="3">TSY1</strain>
    </source>
</reference>
<organism evidence="2 3">
    <name type="scientific">Entotheonella factor</name>
    <dbReference type="NCBI Taxonomy" id="1429438"/>
    <lineage>
        <taxon>Bacteria</taxon>
        <taxon>Pseudomonadati</taxon>
        <taxon>Nitrospinota/Tectimicrobiota group</taxon>
        <taxon>Candidatus Tectimicrobiota</taxon>
        <taxon>Candidatus Entotheonellia</taxon>
        <taxon>Candidatus Entotheonellales</taxon>
        <taxon>Candidatus Entotheonellaceae</taxon>
        <taxon>Candidatus Entotheonella</taxon>
    </lineage>
</organism>
<dbReference type="AlphaFoldDB" id="W4LLV9"/>
<dbReference type="InterPro" id="IPR001932">
    <property type="entry name" value="PPM-type_phosphatase-like_dom"/>
</dbReference>
<dbReference type="SMART" id="SM00331">
    <property type="entry name" value="PP2C_SIG"/>
    <property type="match status" value="1"/>
</dbReference>
<dbReference type="EMBL" id="AZHW01000565">
    <property type="protein sequence ID" value="ETW98316.1"/>
    <property type="molecule type" value="Genomic_DNA"/>
</dbReference>